<evidence type="ECO:0000313" key="12">
    <source>
        <dbReference type="Proteomes" id="UP000243015"/>
    </source>
</evidence>
<keyword evidence="6" id="KW-0256">Endoplasmic reticulum</keyword>
<dbReference type="FunFam" id="3.40.30.10:FF:000302">
    <property type="entry name" value="Oligosaccharyl transferase subunit (Gamma), putative"/>
    <property type="match status" value="1"/>
</dbReference>
<feature type="transmembrane region" description="Helical" evidence="10">
    <location>
        <begin position="231"/>
        <end position="249"/>
    </location>
</feature>
<feature type="transmembrane region" description="Helical" evidence="10">
    <location>
        <begin position="283"/>
        <end position="303"/>
    </location>
</feature>
<dbReference type="PANTHER" id="PTHR12692">
    <property type="entry name" value="DOLICHYL-DIPHOSPHOOLIGOSACCHARIDE--PROTEIN GLYCOSYLTRANSFERASE-RELATED"/>
    <property type="match status" value="1"/>
</dbReference>
<keyword evidence="5" id="KW-0732">Signal</keyword>
<feature type="compositionally biased region" description="Polar residues" evidence="9">
    <location>
        <begin position="29"/>
        <end position="43"/>
    </location>
</feature>
<protein>
    <submittedName>
        <fullName evidence="11">Oligosaccharyl transferase subunit gamma</fullName>
    </submittedName>
</protein>
<gene>
    <name evidence="11" type="ORF">A7C99_2392</name>
</gene>
<accession>A0A178F4B1</accession>
<keyword evidence="8 10" id="KW-0472">Membrane</keyword>
<comment type="caution">
    <text evidence="11">The sequence shown here is derived from an EMBL/GenBank/DDBJ whole genome shotgun (WGS) entry which is preliminary data.</text>
</comment>
<comment type="function">
    <text evidence="1">Subunit of the oligosaccharyl transferase (OST) complex that catalyzes the initial transfer of a defined glycan (Glc(3)Man(9)GlcNAc(2) in eukaryotes) from the lipid carrier dolichol-pyrophosphate to an asparagine residue within an Asn-X-Ser/Thr consensus motif in nascent polypeptide chains, the first step in protein N-glycosylation. N-glycosylation occurs cotranslationally and the complex associates with the Sec61 complex at the channel-forming translocon complex that mediates protein translocation across the endoplasmic reticulum (ER). All subunits are required for a maximal enzyme activity.</text>
</comment>
<dbReference type="GO" id="GO:0016740">
    <property type="term" value="F:transferase activity"/>
    <property type="evidence" value="ECO:0007669"/>
    <property type="project" value="UniProtKB-KW"/>
</dbReference>
<evidence type="ECO:0000256" key="4">
    <source>
        <dbReference type="ARBA" id="ARBA00022692"/>
    </source>
</evidence>
<dbReference type="AlphaFoldDB" id="A0A178F4B1"/>
<dbReference type="InterPro" id="IPR036249">
    <property type="entry name" value="Thioredoxin-like_sf"/>
</dbReference>
<dbReference type="InterPro" id="IPR021149">
    <property type="entry name" value="OligosaccharylTrfase_OST3/OST6"/>
</dbReference>
<reference evidence="11 12" key="1">
    <citation type="submission" date="2016-05" db="EMBL/GenBank/DDBJ databases">
        <title>Genome sequencing of Trichophyton rubrum CMCC(F)T1i isolated from hair.</title>
        <authorList>
            <person name="Zhan P."/>
            <person name="Tao Y."/>
            <person name="Liu W."/>
        </authorList>
    </citation>
    <scope>NUCLEOTIDE SEQUENCE [LARGE SCALE GENOMIC DNA]</scope>
    <source>
        <strain evidence="12">CMCC(F)T1i</strain>
    </source>
</reference>
<evidence type="ECO:0000256" key="3">
    <source>
        <dbReference type="ARBA" id="ARBA00009561"/>
    </source>
</evidence>
<dbReference type="PANTHER" id="PTHR12692:SF0">
    <property type="entry name" value="GH11935P"/>
    <property type="match status" value="1"/>
</dbReference>
<dbReference type="GO" id="GO:0018279">
    <property type="term" value="P:protein N-linked glycosylation via asparagine"/>
    <property type="evidence" value="ECO:0007669"/>
    <property type="project" value="TreeGrafter"/>
</dbReference>
<dbReference type="Proteomes" id="UP000243015">
    <property type="component" value="Unassembled WGS sequence"/>
</dbReference>
<dbReference type="VEuPathDB" id="FungiDB:TERG_04667"/>
<evidence type="ECO:0000256" key="1">
    <source>
        <dbReference type="ARBA" id="ARBA00002791"/>
    </source>
</evidence>
<evidence type="ECO:0000256" key="6">
    <source>
        <dbReference type="ARBA" id="ARBA00022824"/>
    </source>
</evidence>
<evidence type="ECO:0000256" key="2">
    <source>
        <dbReference type="ARBA" id="ARBA00004477"/>
    </source>
</evidence>
<dbReference type="Pfam" id="PF04756">
    <property type="entry name" value="OST3_OST6"/>
    <property type="match status" value="1"/>
</dbReference>
<dbReference type="Gene3D" id="3.40.30.10">
    <property type="entry name" value="Glutaredoxin"/>
    <property type="match status" value="1"/>
</dbReference>
<sequence length="358" mass="39591">MKLLSASGRVAYVNYEPANFQLQNDTFLSSQSSGKQKRPNNIENEGGDKYPKFRAASRSTGAVTLDDASYHELTAAPRDYHTVVLLTALDSRFGCDVCKMFQPEWELLSRTWSKAKLGDSKLVFGTLDFLDGKGTFQQLKLQTAPIVILLPPSSGPGSGNKPARYDFSSPVTAEQMHLWISRHLAGVPTPKLVRPINYTRMMGMLIGMLAVISLITVSSKYVVPILRSRNLWTALSLLAILLFTTGHMFNHIRKVPYVAGDGKGGISYFAGGFQTQFGLESQIIAAIYGVLSLGSIALAMKAPRILDPQSQRVTVILWSAVTWVMYSFLISLFRVKNGNDSREKYRPTGINRKAMIMP</sequence>
<dbReference type="SUPFAM" id="SSF52833">
    <property type="entry name" value="Thioredoxin-like"/>
    <property type="match status" value="1"/>
</dbReference>
<keyword evidence="11" id="KW-0808">Transferase</keyword>
<comment type="similarity">
    <text evidence="3">Belongs to the OST3/OST6 family.</text>
</comment>
<dbReference type="EMBL" id="LHPM01000012">
    <property type="protein sequence ID" value="OAL66994.1"/>
    <property type="molecule type" value="Genomic_DNA"/>
</dbReference>
<evidence type="ECO:0000256" key="8">
    <source>
        <dbReference type="ARBA" id="ARBA00023136"/>
    </source>
</evidence>
<evidence type="ECO:0000256" key="10">
    <source>
        <dbReference type="SAM" id="Phobius"/>
    </source>
</evidence>
<name>A0A178F4B1_TRIRU</name>
<evidence type="ECO:0000256" key="5">
    <source>
        <dbReference type="ARBA" id="ARBA00022729"/>
    </source>
</evidence>
<feature type="transmembrane region" description="Helical" evidence="10">
    <location>
        <begin position="315"/>
        <end position="335"/>
    </location>
</feature>
<evidence type="ECO:0000256" key="7">
    <source>
        <dbReference type="ARBA" id="ARBA00022989"/>
    </source>
</evidence>
<evidence type="ECO:0000313" key="11">
    <source>
        <dbReference type="EMBL" id="OAL66994.1"/>
    </source>
</evidence>
<evidence type="ECO:0000256" key="9">
    <source>
        <dbReference type="SAM" id="MobiDB-lite"/>
    </source>
</evidence>
<keyword evidence="7 10" id="KW-1133">Transmembrane helix</keyword>
<organism evidence="11 12">
    <name type="scientific">Trichophyton rubrum</name>
    <name type="common">Athlete's foot fungus</name>
    <name type="synonym">Epidermophyton rubrum</name>
    <dbReference type="NCBI Taxonomy" id="5551"/>
    <lineage>
        <taxon>Eukaryota</taxon>
        <taxon>Fungi</taxon>
        <taxon>Dikarya</taxon>
        <taxon>Ascomycota</taxon>
        <taxon>Pezizomycotina</taxon>
        <taxon>Eurotiomycetes</taxon>
        <taxon>Eurotiomycetidae</taxon>
        <taxon>Onygenales</taxon>
        <taxon>Arthrodermataceae</taxon>
        <taxon>Trichophyton</taxon>
    </lineage>
</organism>
<comment type="subcellular location">
    <subcellularLocation>
        <location evidence="2">Endoplasmic reticulum membrane</location>
        <topology evidence="2">Multi-pass membrane protein</topology>
    </subcellularLocation>
</comment>
<feature type="transmembrane region" description="Helical" evidence="10">
    <location>
        <begin position="201"/>
        <end position="219"/>
    </location>
</feature>
<dbReference type="GO" id="GO:0008250">
    <property type="term" value="C:oligosaccharyltransferase complex"/>
    <property type="evidence" value="ECO:0007669"/>
    <property type="project" value="TreeGrafter"/>
</dbReference>
<keyword evidence="4 10" id="KW-0812">Transmembrane</keyword>
<proteinExistence type="inferred from homology"/>
<feature type="region of interest" description="Disordered" evidence="9">
    <location>
        <begin position="29"/>
        <end position="53"/>
    </location>
</feature>